<protein>
    <submittedName>
        <fullName evidence="6">HTH-type transcriptional regulator PgrR</fullName>
    </submittedName>
</protein>
<evidence type="ECO:0000259" key="5">
    <source>
        <dbReference type="PROSITE" id="PS50931"/>
    </source>
</evidence>
<reference evidence="7" key="1">
    <citation type="journal article" date="2016" name="Front. Microbiol.">
        <title>Molecular Keys to the Janthinobacterium and Duganella spp. Interaction with the Plant Pathogen Fusarium graminearum.</title>
        <authorList>
            <person name="Haack F.S."/>
            <person name="Poehlein A."/>
            <person name="Kroger C."/>
            <person name="Voigt C.A."/>
            <person name="Piepenbring M."/>
            <person name="Bode H.B."/>
            <person name="Daniel R."/>
            <person name="Schafer W."/>
            <person name="Streit W.R."/>
        </authorList>
    </citation>
    <scope>NUCLEOTIDE SEQUENCE [LARGE SCALE GENOMIC DNA]</scope>
    <source>
        <strain evidence="7">T54</strain>
    </source>
</reference>
<dbReference type="SUPFAM" id="SSF46785">
    <property type="entry name" value="Winged helix' DNA-binding domain"/>
    <property type="match status" value="1"/>
</dbReference>
<dbReference type="InterPro" id="IPR058163">
    <property type="entry name" value="LysR-type_TF_proteobact-type"/>
</dbReference>
<sequence length="318" mass="34126">MDKNSILFKKDIPVHPTERLKGIATFVAVAEAGSFTAAAQRLSLTNSAVGKAIARLEERLGSRLFERSTRRLRLTDAGHAYHQVCVRVLEDLEAAERVLTADDAVPSGRLRVDLPATFGRLRAWPALLQFAGMHPQVMPHVSFTDRFVDLEEEGVDVAVRIGGAAGDAWPAALDHRALGHEELIFCAAPSYLAAHGTPTTSAELLDHAAVLYGRADGSASPWLLRQGQGPVMRQPMHGRAVLGNAEALVGAVEAGLGVAQLATWLVARQIAEGRLVATLPQLTTQGLPLHIVWQRSRAHAPKVQALIAHLSTTLHIGA</sequence>
<evidence type="ECO:0000256" key="4">
    <source>
        <dbReference type="ARBA" id="ARBA00023163"/>
    </source>
</evidence>
<dbReference type="InterPro" id="IPR000847">
    <property type="entry name" value="LysR_HTH_N"/>
</dbReference>
<dbReference type="Gene3D" id="3.40.190.290">
    <property type="match status" value="1"/>
</dbReference>
<dbReference type="Pfam" id="PF03466">
    <property type="entry name" value="LysR_substrate"/>
    <property type="match status" value="1"/>
</dbReference>
<dbReference type="InterPro" id="IPR036388">
    <property type="entry name" value="WH-like_DNA-bd_sf"/>
</dbReference>
<dbReference type="PANTHER" id="PTHR30537:SF5">
    <property type="entry name" value="HTH-TYPE TRANSCRIPTIONAL ACTIVATOR TTDR-RELATED"/>
    <property type="match status" value="1"/>
</dbReference>
<dbReference type="PRINTS" id="PR00039">
    <property type="entry name" value="HTHLYSR"/>
</dbReference>
<dbReference type="InterPro" id="IPR005119">
    <property type="entry name" value="LysR_subst-bd"/>
</dbReference>
<name>A0A1E7W8L4_9BURK</name>
<organism evidence="6 7">
    <name type="scientific">Duganella phyllosphaerae</name>
    <dbReference type="NCBI Taxonomy" id="762836"/>
    <lineage>
        <taxon>Bacteria</taxon>
        <taxon>Pseudomonadati</taxon>
        <taxon>Pseudomonadota</taxon>
        <taxon>Betaproteobacteria</taxon>
        <taxon>Burkholderiales</taxon>
        <taxon>Oxalobacteraceae</taxon>
        <taxon>Telluria group</taxon>
        <taxon>Duganella</taxon>
    </lineage>
</organism>
<dbReference type="Pfam" id="PF00126">
    <property type="entry name" value="HTH_1"/>
    <property type="match status" value="1"/>
</dbReference>
<keyword evidence="3" id="KW-0238">DNA-binding</keyword>
<accession>A0A1E7W8L4</accession>
<comment type="similarity">
    <text evidence="1">Belongs to the LysR transcriptional regulatory family.</text>
</comment>
<dbReference type="GO" id="GO:0043565">
    <property type="term" value="F:sequence-specific DNA binding"/>
    <property type="evidence" value="ECO:0007669"/>
    <property type="project" value="TreeGrafter"/>
</dbReference>
<dbReference type="InterPro" id="IPR036390">
    <property type="entry name" value="WH_DNA-bd_sf"/>
</dbReference>
<evidence type="ECO:0000313" key="7">
    <source>
        <dbReference type="Proteomes" id="UP000175989"/>
    </source>
</evidence>
<evidence type="ECO:0000256" key="2">
    <source>
        <dbReference type="ARBA" id="ARBA00023015"/>
    </source>
</evidence>
<evidence type="ECO:0000256" key="3">
    <source>
        <dbReference type="ARBA" id="ARBA00023125"/>
    </source>
</evidence>
<dbReference type="Gene3D" id="1.10.10.10">
    <property type="entry name" value="Winged helix-like DNA-binding domain superfamily/Winged helix DNA-binding domain"/>
    <property type="match status" value="1"/>
</dbReference>
<gene>
    <name evidence="6" type="primary">pgrR_11</name>
    <name evidence="6" type="ORF">DUPY_48250</name>
</gene>
<dbReference type="GO" id="GO:0006351">
    <property type="term" value="P:DNA-templated transcription"/>
    <property type="evidence" value="ECO:0007669"/>
    <property type="project" value="TreeGrafter"/>
</dbReference>
<dbReference type="AlphaFoldDB" id="A0A1E7W8L4"/>
<keyword evidence="2" id="KW-0805">Transcription regulation</keyword>
<dbReference type="SUPFAM" id="SSF53850">
    <property type="entry name" value="Periplasmic binding protein-like II"/>
    <property type="match status" value="1"/>
</dbReference>
<keyword evidence="7" id="KW-1185">Reference proteome</keyword>
<dbReference type="EMBL" id="LROM01000147">
    <property type="protein sequence ID" value="OEZ92566.1"/>
    <property type="molecule type" value="Genomic_DNA"/>
</dbReference>
<dbReference type="PATRIC" id="fig|762836.4.peg.4964"/>
<dbReference type="Proteomes" id="UP000175989">
    <property type="component" value="Unassembled WGS sequence"/>
</dbReference>
<comment type="caution">
    <text evidence="6">The sequence shown here is derived from an EMBL/GenBank/DDBJ whole genome shotgun (WGS) entry which is preliminary data.</text>
</comment>
<evidence type="ECO:0000256" key="1">
    <source>
        <dbReference type="ARBA" id="ARBA00009437"/>
    </source>
</evidence>
<dbReference type="GO" id="GO:0003700">
    <property type="term" value="F:DNA-binding transcription factor activity"/>
    <property type="evidence" value="ECO:0007669"/>
    <property type="project" value="InterPro"/>
</dbReference>
<proteinExistence type="inferred from homology"/>
<keyword evidence="4" id="KW-0804">Transcription</keyword>
<evidence type="ECO:0000313" key="6">
    <source>
        <dbReference type="EMBL" id="OEZ92566.1"/>
    </source>
</evidence>
<dbReference type="PROSITE" id="PS50931">
    <property type="entry name" value="HTH_LYSR"/>
    <property type="match status" value="1"/>
</dbReference>
<dbReference type="PANTHER" id="PTHR30537">
    <property type="entry name" value="HTH-TYPE TRANSCRIPTIONAL REGULATOR"/>
    <property type="match status" value="1"/>
</dbReference>
<feature type="domain" description="HTH lysR-type" evidence="5">
    <location>
        <begin position="18"/>
        <end position="75"/>
    </location>
</feature>
<dbReference type="FunFam" id="1.10.10.10:FF:000001">
    <property type="entry name" value="LysR family transcriptional regulator"/>
    <property type="match status" value="1"/>
</dbReference>